<dbReference type="AlphaFoldDB" id="A0A9P8S534"/>
<evidence type="ECO:0000259" key="2">
    <source>
        <dbReference type="PROSITE" id="PS00036"/>
    </source>
</evidence>
<dbReference type="PROSITE" id="PS00036">
    <property type="entry name" value="BZIP_BASIC"/>
    <property type="match status" value="1"/>
</dbReference>
<evidence type="ECO:0000313" key="3">
    <source>
        <dbReference type="EMBL" id="KAH0595201.1"/>
    </source>
</evidence>
<keyword evidence="4" id="KW-1185">Reference proteome</keyword>
<feature type="compositionally biased region" description="Low complexity" evidence="1">
    <location>
        <begin position="60"/>
        <end position="70"/>
    </location>
</feature>
<protein>
    <recommendedName>
        <fullName evidence="2">BZIP domain-containing protein</fullName>
    </recommendedName>
</protein>
<dbReference type="EMBL" id="JACEFI010000013">
    <property type="protein sequence ID" value="KAH0595201.1"/>
    <property type="molecule type" value="Genomic_DNA"/>
</dbReference>
<feature type="region of interest" description="Disordered" evidence="1">
    <location>
        <begin position="1"/>
        <end position="33"/>
    </location>
</feature>
<dbReference type="InterPro" id="IPR004827">
    <property type="entry name" value="bZIP"/>
</dbReference>
<organism evidence="3 4">
    <name type="scientific">Metarhizium humberi</name>
    <dbReference type="NCBI Taxonomy" id="2596975"/>
    <lineage>
        <taxon>Eukaryota</taxon>
        <taxon>Fungi</taxon>
        <taxon>Dikarya</taxon>
        <taxon>Ascomycota</taxon>
        <taxon>Pezizomycotina</taxon>
        <taxon>Sordariomycetes</taxon>
        <taxon>Hypocreomycetidae</taxon>
        <taxon>Hypocreales</taxon>
        <taxon>Clavicipitaceae</taxon>
        <taxon>Metarhizium</taxon>
    </lineage>
</organism>
<dbReference type="PANTHER" id="PTHR39607:SF2">
    <property type="entry name" value="BZIP DOMAIN-CONTAINING PROTEIN"/>
    <property type="match status" value="1"/>
</dbReference>
<feature type="domain" description="BZIP" evidence="2">
    <location>
        <begin position="132"/>
        <end position="147"/>
    </location>
</feature>
<sequence length="268" mass="29607">MRQNSNWTALSSSSSLYTSRRASPVPFDHINPTSLKVTVATIEGLGQPKHAATCPRKNKTSSQSRKTSSTATELDTFETPAKITSAKMARYDSESSSSSASSKKHATSLSSKKSKPSPKDVDWTDVTDPEERRRIQNRIAQRKFREKARENKEKAERELRNQEHAGNSYRIPSPSDFNLDSELSGLPWGSVSWGLAVSRGHEVQSRRSSGRGTYVGDDPYSGAHYVTYGHGIPQTASYGSSGGEEAYFDDTNYTYDPTSIQVYPPVIQ</sequence>
<reference evidence="3 4" key="1">
    <citation type="submission" date="2020-07" db="EMBL/GenBank/DDBJ databases">
        <title>Metarhizium humberi genome.</title>
        <authorList>
            <person name="Lysoe E."/>
        </authorList>
    </citation>
    <scope>NUCLEOTIDE SEQUENCE [LARGE SCALE GENOMIC DNA]</scope>
    <source>
        <strain evidence="3 4">ESALQ1638</strain>
    </source>
</reference>
<feature type="region of interest" description="Disordered" evidence="1">
    <location>
        <begin position="46"/>
        <end position="173"/>
    </location>
</feature>
<accession>A0A9P8S534</accession>
<name>A0A9P8S534_9HYPO</name>
<proteinExistence type="predicted"/>
<gene>
    <name evidence="3" type="ORF">MHUMG1_06950</name>
</gene>
<dbReference type="GO" id="GO:0003700">
    <property type="term" value="F:DNA-binding transcription factor activity"/>
    <property type="evidence" value="ECO:0007669"/>
    <property type="project" value="InterPro"/>
</dbReference>
<feature type="compositionally biased region" description="Basic residues" evidence="1">
    <location>
        <begin position="102"/>
        <end position="116"/>
    </location>
</feature>
<feature type="compositionally biased region" description="Basic and acidic residues" evidence="1">
    <location>
        <begin position="147"/>
        <end position="163"/>
    </location>
</feature>
<dbReference type="PANTHER" id="PTHR39607">
    <property type="entry name" value="XANTHOCILLIN BIOSYNTHESIS CLUSTER TRANSCRIPTION FACTOR XANC-RELATED"/>
    <property type="match status" value="1"/>
</dbReference>
<dbReference type="Proteomes" id="UP000764110">
    <property type="component" value="Unassembled WGS sequence"/>
</dbReference>
<dbReference type="InterPro" id="IPR052635">
    <property type="entry name" value="Sec_Metab_Biosynth_Reg"/>
</dbReference>
<dbReference type="CDD" id="cd14688">
    <property type="entry name" value="bZIP_YAP"/>
    <property type="match status" value="1"/>
</dbReference>
<evidence type="ECO:0000256" key="1">
    <source>
        <dbReference type="SAM" id="MobiDB-lite"/>
    </source>
</evidence>
<feature type="compositionally biased region" description="Low complexity" evidence="1">
    <location>
        <begin position="1"/>
        <end position="23"/>
    </location>
</feature>
<comment type="caution">
    <text evidence="3">The sequence shown here is derived from an EMBL/GenBank/DDBJ whole genome shotgun (WGS) entry which is preliminary data.</text>
</comment>
<evidence type="ECO:0000313" key="4">
    <source>
        <dbReference type="Proteomes" id="UP000764110"/>
    </source>
</evidence>